<feature type="transmembrane region" description="Helical" evidence="1">
    <location>
        <begin position="106"/>
        <end position="123"/>
    </location>
</feature>
<proteinExistence type="predicted"/>
<evidence type="ECO:0000313" key="3">
    <source>
        <dbReference type="Proteomes" id="UP000215914"/>
    </source>
</evidence>
<dbReference type="Gramene" id="mRNA:HanXRQr2_Chr12g0530271">
    <property type="protein sequence ID" value="mRNA:HanXRQr2_Chr12g0530271"/>
    <property type="gene ID" value="HanXRQr2_Chr12g0530271"/>
</dbReference>
<keyword evidence="1" id="KW-0812">Transmembrane</keyword>
<dbReference type="EMBL" id="MNCJ02000327">
    <property type="protein sequence ID" value="KAF5776979.1"/>
    <property type="molecule type" value="Genomic_DNA"/>
</dbReference>
<keyword evidence="1" id="KW-1133">Transmembrane helix</keyword>
<feature type="transmembrane region" description="Helical" evidence="1">
    <location>
        <begin position="39"/>
        <end position="65"/>
    </location>
</feature>
<dbReference type="AlphaFoldDB" id="A0A9K3HEX5"/>
<comment type="caution">
    <text evidence="2">The sequence shown here is derived from an EMBL/GenBank/DDBJ whole genome shotgun (WGS) entry which is preliminary data.</text>
</comment>
<reference evidence="2" key="1">
    <citation type="journal article" date="2017" name="Nature">
        <title>The sunflower genome provides insights into oil metabolism, flowering and Asterid evolution.</title>
        <authorList>
            <person name="Badouin H."/>
            <person name="Gouzy J."/>
            <person name="Grassa C.J."/>
            <person name="Murat F."/>
            <person name="Staton S.E."/>
            <person name="Cottret L."/>
            <person name="Lelandais-Briere C."/>
            <person name="Owens G.L."/>
            <person name="Carrere S."/>
            <person name="Mayjonade B."/>
            <person name="Legrand L."/>
            <person name="Gill N."/>
            <person name="Kane N.C."/>
            <person name="Bowers J.E."/>
            <person name="Hubner S."/>
            <person name="Bellec A."/>
            <person name="Berard A."/>
            <person name="Berges H."/>
            <person name="Blanchet N."/>
            <person name="Boniface M.C."/>
            <person name="Brunel D."/>
            <person name="Catrice O."/>
            <person name="Chaidir N."/>
            <person name="Claudel C."/>
            <person name="Donnadieu C."/>
            <person name="Faraut T."/>
            <person name="Fievet G."/>
            <person name="Helmstetter N."/>
            <person name="King M."/>
            <person name="Knapp S.J."/>
            <person name="Lai Z."/>
            <person name="Le Paslier M.C."/>
            <person name="Lippi Y."/>
            <person name="Lorenzon L."/>
            <person name="Mandel J.R."/>
            <person name="Marage G."/>
            <person name="Marchand G."/>
            <person name="Marquand E."/>
            <person name="Bret-Mestries E."/>
            <person name="Morien E."/>
            <person name="Nambeesan S."/>
            <person name="Nguyen T."/>
            <person name="Pegot-Espagnet P."/>
            <person name="Pouilly N."/>
            <person name="Raftis F."/>
            <person name="Sallet E."/>
            <person name="Schiex T."/>
            <person name="Thomas J."/>
            <person name="Vandecasteele C."/>
            <person name="Vares D."/>
            <person name="Vear F."/>
            <person name="Vautrin S."/>
            <person name="Crespi M."/>
            <person name="Mangin B."/>
            <person name="Burke J.M."/>
            <person name="Salse J."/>
            <person name="Munos S."/>
            <person name="Vincourt P."/>
            <person name="Rieseberg L.H."/>
            <person name="Langlade N.B."/>
        </authorList>
    </citation>
    <scope>NUCLEOTIDE SEQUENCE</scope>
    <source>
        <tissue evidence="2">Leaves</tissue>
    </source>
</reference>
<evidence type="ECO:0000313" key="2">
    <source>
        <dbReference type="EMBL" id="KAF5776979.1"/>
    </source>
</evidence>
<gene>
    <name evidence="2" type="ORF">HanXRQr2_Chr12g0530271</name>
</gene>
<dbReference type="Proteomes" id="UP000215914">
    <property type="component" value="Unassembled WGS sequence"/>
</dbReference>
<reference evidence="2" key="2">
    <citation type="submission" date="2020-06" db="EMBL/GenBank/DDBJ databases">
        <title>Helianthus annuus Genome sequencing and assembly Release 2.</title>
        <authorList>
            <person name="Gouzy J."/>
            <person name="Langlade N."/>
            <person name="Munos S."/>
        </authorList>
    </citation>
    <scope>NUCLEOTIDE SEQUENCE</scope>
    <source>
        <tissue evidence="2">Leaves</tissue>
    </source>
</reference>
<accession>A0A9K3HEX5</accession>
<name>A0A9K3HEX5_HELAN</name>
<evidence type="ECO:0000256" key="1">
    <source>
        <dbReference type="SAM" id="Phobius"/>
    </source>
</evidence>
<keyword evidence="3" id="KW-1185">Reference proteome</keyword>
<organism evidence="2 3">
    <name type="scientific">Helianthus annuus</name>
    <name type="common">Common sunflower</name>
    <dbReference type="NCBI Taxonomy" id="4232"/>
    <lineage>
        <taxon>Eukaryota</taxon>
        <taxon>Viridiplantae</taxon>
        <taxon>Streptophyta</taxon>
        <taxon>Embryophyta</taxon>
        <taxon>Tracheophyta</taxon>
        <taxon>Spermatophyta</taxon>
        <taxon>Magnoliopsida</taxon>
        <taxon>eudicotyledons</taxon>
        <taxon>Gunneridae</taxon>
        <taxon>Pentapetalae</taxon>
        <taxon>asterids</taxon>
        <taxon>campanulids</taxon>
        <taxon>Asterales</taxon>
        <taxon>Asteraceae</taxon>
        <taxon>Asteroideae</taxon>
        <taxon>Heliantheae alliance</taxon>
        <taxon>Heliantheae</taxon>
        <taxon>Helianthus</taxon>
    </lineage>
</organism>
<protein>
    <submittedName>
        <fullName evidence="2">Uncharacterized protein</fullName>
    </submittedName>
</protein>
<sequence length="144" mass="16747">MILVIQYFVKSFSNQVKLDFEIFTNIVFRSWSHILKNRVIFSLNDLTVVLLMDCVCTLCLLRIWFKYELVDSDILDLHVCCFLVELIRKSYLYCFCRSNVVCSQNWLLTVCGVSLVVCARIFVSGYKKDSRICCYSVYGSIKSG</sequence>
<keyword evidence="1" id="KW-0472">Membrane</keyword>